<dbReference type="Pfam" id="PF13365">
    <property type="entry name" value="Trypsin_2"/>
    <property type="match status" value="1"/>
</dbReference>
<accession>A0A8J7GTA9</accession>
<dbReference type="PRINTS" id="PR00834">
    <property type="entry name" value="PROTEASES2C"/>
</dbReference>
<dbReference type="InterPro" id="IPR001940">
    <property type="entry name" value="Peptidase_S1C"/>
</dbReference>
<reference evidence="3" key="1">
    <citation type="submission" date="2020-11" db="EMBL/GenBank/DDBJ databases">
        <title>Sequencing the genomes of 1000 actinobacteria strains.</title>
        <authorList>
            <person name="Klenk H.-P."/>
        </authorList>
    </citation>
    <scope>NUCLEOTIDE SEQUENCE</scope>
    <source>
        <strain evidence="3">DSM 45356</strain>
    </source>
</reference>
<sequence length="260" mass="27391">MTHHDSVRLHAPQSRPRRSWPGILALVLVVALTAAVGFQAFQIATLSRRAADRESALEQRVKDLERRAGNAIDTAAVAKKARPSVFTVVAGRSQGTAFAFGKPAPSGGTYLLTNYHVVADVVDKGVSDVNLERENELYPAKIVEKDKDRDLVVLLTTEVFPKLEILGVDVTPGSPVVVVGAPKGLTDSVTSGVISAIREFPGESRKSIQFDAPINPGNSGGPVLDKDARVIGVATAKVTNAEGIGFAIAIAEACAAFSLC</sequence>
<name>A0A8J7GTA9_9ACTN</name>
<evidence type="ECO:0000256" key="1">
    <source>
        <dbReference type="SAM" id="Coils"/>
    </source>
</evidence>
<dbReference type="PANTHER" id="PTHR43019:SF23">
    <property type="entry name" value="PROTEASE DO-LIKE 5, CHLOROPLASTIC"/>
    <property type="match status" value="1"/>
</dbReference>
<organism evidence="3 4">
    <name type="scientific">Longispora fulva</name>
    <dbReference type="NCBI Taxonomy" id="619741"/>
    <lineage>
        <taxon>Bacteria</taxon>
        <taxon>Bacillati</taxon>
        <taxon>Actinomycetota</taxon>
        <taxon>Actinomycetes</taxon>
        <taxon>Micromonosporales</taxon>
        <taxon>Micromonosporaceae</taxon>
        <taxon>Longispora</taxon>
    </lineage>
</organism>
<dbReference type="SUPFAM" id="SSF50494">
    <property type="entry name" value="Trypsin-like serine proteases"/>
    <property type="match status" value="1"/>
</dbReference>
<dbReference type="Gene3D" id="2.40.10.120">
    <property type="match status" value="1"/>
</dbReference>
<keyword evidence="3" id="KW-0645">Protease</keyword>
<feature type="transmembrane region" description="Helical" evidence="2">
    <location>
        <begin position="20"/>
        <end position="41"/>
    </location>
</feature>
<dbReference type="AlphaFoldDB" id="A0A8J7GTA9"/>
<gene>
    <name evidence="3" type="ORF">IW245_004192</name>
</gene>
<protein>
    <submittedName>
        <fullName evidence="3">S1-C subfamily serine protease</fullName>
    </submittedName>
</protein>
<feature type="coiled-coil region" evidence="1">
    <location>
        <begin position="47"/>
        <end position="74"/>
    </location>
</feature>
<comment type="caution">
    <text evidence="3">The sequence shown here is derived from an EMBL/GenBank/DDBJ whole genome shotgun (WGS) entry which is preliminary data.</text>
</comment>
<evidence type="ECO:0000256" key="2">
    <source>
        <dbReference type="SAM" id="Phobius"/>
    </source>
</evidence>
<dbReference type="PANTHER" id="PTHR43019">
    <property type="entry name" value="SERINE ENDOPROTEASE DEGS"/>
    <property type="match status" value="1"/>
</dbReference>
<dbReference type="RefSeq" id="WP_233473034.1">
    <property type="nucleotide sequence ID" value="NZ_BONS01000017.1"/>
</dbReference>
<dbReference type="GO" id="GO:0006508">
    <property type="term" value="P:proteolysis"/>
    <property type="evidence" value="ECO:0007669"/>
    <property type="project" value="UniProtKB-KW"/>
</dbReference>
<keyword evidence="3" id="KW-0378">Hydrolase</keyword>
<dbReference type="Proteomes" id="UP000622552">
    <property type="component" value="Unassembled WGS sequence"/>
</dbReference>
<keyword evidence="1" id="KW-0175">Coiled coil</keyword>
<dbReference type="EMBL" id="JADOUF010000001">
    <property type="protein sequence ID" value="MBG6137998.1"/>
    <property type="molecule type" value="Genomic_DNA"/>
</dbReference>
<evidence type="ECO:0000313" key="4">
    <source>
        <dbReference type="Proteomes" id="UP000622552"/>
    </source>
</evidence>
<keyword evidence="2" id="KW-1133">Transmembrane helix</keyword>
<dbReference type="GO" id="GO:0004252">
    <property type="term" value="F:serine-type endopeptidase activity"/>
    <property type="evidence" value="ECO:0007669"/>
    <property type="project" value="InterPro"/>
</dbReference>
<dbReference type="InterPro" id="IPR009003">
    <property type="entry name" value="Peptidase_S1_PA"/>
</dbReference>
<proteinExistence type="predicted"/>
<keyword evidence="4" id="KW-1185">Reference proteome</keyword>
<keyword evidence="2" id="KW-0812">Transmembrane</keyword>
<evidence type="ECO:0000313" key="3">
    <source>
        <dbReference type="EMBL" id="MBG6137998.1"/>
    </source>
</evidence>
<keyword evidence="2" id="KW-0472">Membrane</keyword>